<accession>A0AAW6DZG6</accession>
<evidence type="ECO:0000256" key="1">
    <source>
        <dbReference type="ARBA" id="ARBA00006464"/>
    </source>
</evidence>
<dbReference type="PANTHER" id="PTHR30576:SF8">
    <property type="entry name" value="UNDECAPRENYL-PHOSPHATE GALACTOSE PHOSPHOTRANSFERASE"/>
    <property type="match status" value="1"/>
</dbReference>
<evidence type="ECO:0000313" key="4">
    <source>
        <dbReference type="EMBL" id="MDB8741662.1"/>
    </source>
</evidence>
<comment type="similarity">
    <text evidence="1">Belongs to the bacterial sugar transferase family.</text>
</comment>
<dbReference type="GO" id="GO:0016780">
    <property type="term" value="F:phosphotransferase activity, for other substituted phosphate groups"/>
    <property type="evidence" value="ECO:0007669"/>
    <property type="project" value="TreeGrafter"/>
</dbReference>
<feature type="domain" description="Bacterial sugar transferase" evidence="3">
    <location>
        <begin position="7"/>
        <end position="182"/>
    </location>
</feature>
<evidence type="ECO:0000313" key="5">
    <source>
        <dbReference type="Proteomes" id="UP001211421"/>
    </source>
</evidence>
<keyword evidence="2" id="KW-0812">Transmembrane</keyword>
<dbReference type="InterPro" id="IPR003362">
    <property type="entry name" value="Bact_transf"/>
</dbReference>
<dbReference type="RefSeq" id="WP_195551376.1">
    <property type="nucleotide sequence ID" value="NZ_JADMNX010000003.1"/>
</dbReference>
<dbReference type="Proteomes" id="UP001211421">
    <property type="component" value="Unassembled WGS sequence"/>
</dbReference>
<comment type="caution">
    <text evidence="4">The sequence shown here is derived from an EMBL/GenBank/DDBJ whole genome shotgun (WGS) entry which is preliminary data.</text>
</comment>
<evidence type="ECO:0000256" key="2">
    <source>
        <dbReference type="SAM" id="Phobius"/>
    </source>
</evidence>
<proteinExistence type="inferred from homology"/>
<keyword evidence="2" id="KW-1133">Transmembrane helix</keyword>
<gene>
    <name evidence="4" type="ORF">PNV70_06230</name>
</gene>
<dbReference type="EMBL" id="JAQMLS010000003">
    <property type="protein sequence ID" value="MDB8741662.1"/>
    <property type="molecule type" value="Genomic_DNA"/>
</dbReference>
<dbReference type="PANTHER" id="PTHR30576">
    <property type="entry name" value="COLANIC BIOSYNTHESIS UDP-GLUCOSE LIPID CARRIER TRANSFERASE"/>
    <property type="match status" value="1"/>
</dbReference>
<evidence type="ECO:0000259" key="3">
    <source>
        <dbReference type="Pfam" id="PF02397"/>
    </source>
</evidence>
<organism evidence="4 5">
    <name type="scientific">Ruminococcus bicirculans</name>
    <name type="common">ex Wegman et al. 2014</name>
    <dbReference type="NCBI Taxonomy" id="1160721"/>
    <lineage>
        <taxon>Bacteria</taxon>
        <taxon>Bacillati</taxon>
        <taxon>Bacillota</taxon>
        <taxon>Clostridia</taxon>
        <taxon>Eubacteriales</taxon>
        <taxon>Oscillospiraceae</taxon>
        <taxon>Ruminococcus</taxon>
    </lineage>
</organism>
<reference evidence="4" key="1">
    <citation type="submission" date="2023-01" db="EMBL/GenBank/DDBJ databases">
        <title>Human gut microbiome strain richness.</title>
        <authorList>
            <person name="Chen-Liaw A."/>
        </authorList>
    </citation>
    <scope>NUCLEOTIDE SEQUENCE</scope>
    <source>
        <strain evidence="4">D59st1_B8_D59t2_181005</strain>
    </source>
</reference>
<dbReference type="AlphaFoldDB" id="A0AAW6DZG6"/>
<protein>
    <submittedName>
        <fullName evidence="4">Sugar transferase</fullName>
    </submittedName>
</protein>
<feature type="transmembrane region" description="Helical" evidence="2">
    <location>
        <begin position="12"/>
        <end position="37"/>
    </location>
</feature>
<dbReference type="Pfam" id="PF02397">
    <property type="entry name" value="Bac_transf"/>
    <property type="match status" value="1"/>
</dbReference>
<keyword evidence="2" id="KW-0472">Membrane</keyword>
<name>A0AAW6DZG6_9FIRM</name>
<sequence length="204" mass="23518">MYAKYIKRVLDFVLSLMALIVLSPLLVILIILGAVFMRGNPFFTQARPGKNEKIFKLIKFRTMDNRKDKDGKLLPDDVRLNKYGRILRSTSLDELPELINILIGDMSIVGPRPLLVKYLPRYNEEQRHRHDVRPGLTGYAQAHGRNAVTWEEKFKMDVWYTRNISFITDVKVIIDTVKVVLKRDGISSDTSATMEEFMGTKEVS</sequence>
<keyword evidence="4" id="KW-0808">Transferase</keyword>